<dbReference type="Gene3D" id="1.10.260.40">
    <property type="entry name" value="lambda repressor-like DNA-binding domains"/>
    <property type="match status" value="1"/>
</dbReference>
<keyword evidence="4" id="KW-0804">Transcription</keyword>
<dbReference type="Gene3D" id="3.40.50.2300">
    <property type="match status" value="2"/>
</dbReference>
<dbReference type="InterPro" id="IPR046335">
    <property type="entry name" value="LacI/GalR-like_sensor"/>
</dbReference>
<accession>A0A3Q9UFY4</accession>
<dbReference type="GO" id="GO:0000976">
    <property type="term" value="F:transcription cis-regulatory region binding"/>
    <property type="evidence" value="ECO:0007669"/>
    <property type="project" value="TreeGrafter"/>
</dbReference>
<dbReference type="CDD" id="cd01392">
    <property type="entry name" value="HTH_LacI"/>
    <property type="match status" value="1"/>
</dbReference>
<dbReference type="InterPro" id="IPR028082">
    <property type="entry name" value="Peripla_BP_I"/>
</dbReference>
<organism evidence="5 6">
    <name type="scientific">Acidipropionibacterium jensenii</name>
    <dbReference type="NCBI Taxonomy" id="1749"/>
    <lineage>
        <taxon>Bacteria</taxon>
        <taxon>Bacillati</taxon>
        <taxon>Actinomycetota</taxon>
        <taxon>Actinomycetes</taxon>
        <taxon>Propionibacteriales</taxon>
        <taxon>Propionibacteriaceae</taxon>
        <taxon>Acidipropionibacterium</taxon>
    </lineage>
</organism>
<dbReference type="PRINTS" id="PR00036">
    <property type="entry name" value="HTHLACI"/>
</dbReference>
<dbReference type="InterPro" id="IPR010982">
    <property type="entry name" value="Lambda_DNA-bd_dom_sf"/>
</dbReference>
<keyword evidence="3" id="KW-0238">DNA-binding</keyword>
<dbReference type="Pfam" id="PF13377">
    <property type="entry name" value="Peripla_BP_3"/>
    <property type="match status" value="1"/>
</dbReference>
<dbReference type="PROSITE" id="PS00356">
    <property type="entry name" value="HTH_LACI_1"/>
    <property type="match status" value="1"/>
</dbReference>
<protein>
    <submittedName>
        <fullName evidence="5">Degradation activator</fullName>
    </submittedName>
</protein>
<proteinExistence type="predicted"/>
<sequence>MRKPTIKDVAARAGVSVGTVSRVLNGSTATSPGAREAVLAAARDLGYLPNAHARSLRSEHSGTIAVLVPDIRNPFFAELARVVEKAALDRGLATLLCNADESAEQFDRYVGVIRRQRVDGVAMIPISEAHRAIDSLVQDGIPVVFLDRHMRGSGIPSIVSDPDAGVCQAVDHLLACGHRRIGVITGPMASSAGRERYEAYCRAMANHRLPVDQELVANGDFQESSGERGAGLLIDRGASAIFASDSLMSMGALRTCHTRGLRIGVDIDLVGFDDLPVFTLTDPPLTVVDQPIQEIGDQGVEMLARRMAGELPDSRRLPTRLIVRASTRAGRAPAVAPASPIPSA</sequence>
<dbReference type="GO" id="GO:0003700">
    <property type="term" value="F:DNA-binding transcription factor activity"/>
    <property type="evidence" value="ECO:0007669"/>
    <property type="project" value="TreeGrafter"/>
</dbReference>
<evidence type="ECO:0000313" key="5">
    <source>
        <dbReference type="EMBL" id="VEI03656.1"/>
    </source>
</evidence>
<evidence type="ECO:0000256" key="3">
    <source>
        <dbReference type="ARBA" id="ARBA00023125"/>
    </source>
</evidence>
<dbReference type="SMART" id="SM00354">
    <property type="entry name" value="HTH_LACI"/>
    <property type="match status" value="1"/>
</dbReference>
<name>A0A3Q9UFY4_9ACTN</name>
<keyword evidence="2" id="KW-0805">Transcription regulation</keyword>
<evidence type="ECO:0000256" key="1">
    <source>
        <dbReference type="ARBA" id="ARBA00022491"/>
    </source>
</evidence>
<dbReference type="SUPFAM" id="SSF53822">
    <property type="entry name" value="Periplasmic binding protein-like I"/>
    <property type="match status" value="1"/>
</dbReference>
<evidence type="ECO:0000256" key="2">
    <source>
        <dbReference type="ARBA" id="ARBA00023015"/>
    </source>
</evidence>
<reference evidence="5 6" key="1">
    <citation type="submission" date="2018-12" db="EMBL/GenBank/DDBJ databases">
        <authorList>
            <consortium name="Pathogen Informatics"/>
        </authorList>
    </citation>
    <scope>NUCLEOTIDE SEQUENCE [LARGE SCALE GENOMIC DNA]</scope>
    <source>
        <strain evidence="5 6">NCTC13652</strain>
    </source>
</reference>
<dbReference type="InterPro" id="IPR000843">
    <property type="entry name" value="HTH_LacI"/>
</dbReference>
<keyword evidence="1" id="KW-0678">Repressor</keyword>
<dbReference type="AlphaFoldDB" id="A0A3Q9UFY4"/>
<dbReference type="RefSeq" id="WP_028703781.1">
    <property type="nucleotide sequence ID" value="NZ_CP025571.1"/>
</dbReference>
<dbReference type="PANTHER" id="PTHR30146">
    <property type="entry name" value="LACI-RELATED TRANSCRIPTIONAL REPRESSOR"/>
    <property type="match status" value="1"/>
</dbReference>
<dbReference type="STRING" id="1122997.GCA_000425285_02505"/>
<dbReference type="EMBL" id="LR134473">
    <property type="protein sequence ID" value="VEI03656.1"/>
    <property type="molecule type" value="Genomic_DNA"/>
</dbReference>
<dbReference type="Pfam" id="PF00356">
    <property type="entry name" value="LacI"/>
    <property type="match status" value="1"/>
</dbReference>
<dbReference type="PANTHER" id="PTHR30146:SF148">
    <property type="entry name" value="HTH-TYPE TRANSCRIPTIONAL REPRESSOR PURR-RELATED"/>
    <property type="match status" value="1"/>
</dbReference>
<keyword evidence="6" id="KW-1185">Reference proteome</keyword>
<dbReference type="Proteomes" id="UP000277858">
    <property type="component" value="Chromosome"/>
</dbReference>
<gene>
    <name evidence="5" type="primary">degA_2</name>
    <name evidence="5" type="ORF">NCTC13652_01867</name>
</gene>
<evidence type="ECO:0000256" key="4">
    <source>
        <dbReference type="ARBA" id="ARBA00023163"/>
    </source>
</evidence>
<dbReference type="SUPFAM" id="SSF47413">
    <property type="entry name" value="lambda repressor-like DNA-binding domains"/>
    <property type="match status" value="1"/>
</dbReference>
<evidence type="ECO:0000313" key="6">
    <source>
        <dbReference type="Proteomes" id="UP000277858"/>
    </source>
</evidence>
<dbReference type="PROSITE" id="PS50932">
    <property type="entry name" value="HTH_LACI_2"/>
    <property type="match status" value="1"/>
</dbReference>
<dbReference type="OrthoDB" id="189006at2"/>